<keyword evidence="2 4" id="KW-0813">Transport</keyword>
<evidence type="ECO:0000256" key="3">
    <source>
        <dbReference type="ARBA" id="ARBA00022592"/>
    </source>
</evidence>
<dbReference type="AlphaFoldDB" id="A0A0B8NHC7"/>
<evidence type="ECO:0000313" key="10">
    <source>
        <dbReference type="Proteomes" id="UP000037179"/>
    </source>
</evidence>
<dbReference type="InterPro" id="IPR050962">
    <property type="entry name" value="Phosphate-bind_PstS"/>
</dbReference>
<reference evidence="10" key="1">
    <citation type="submission" date="2015-07" db="EMBL/GenBank/DDBJ databases">
        <title>Nocardia seriolae U-1 whole genome shotgun sequence.</title>
        <authorList>
            <person name="Imajoh M."/>
            <person name="Fukumoto Y."/>
            <person name="Sukeda M."/>
            <person name="Yamane J."/>
            <person name="Yamasaki K."/>
            <person name="Shimizu M."/>
            <person name="Ohnishi K."/>
            <person name="Oshima S."/>
        </authorList>
    </citation>
    <scope>NUCLEOTIDE SEQUENCE [LARGE SCALE GENOMIC DNA]</scope>
    <source>
        <strain evidence="10">U-1</strain>
    </source>
</reference>
<comment type="similarity">
    <text evidence="1 4">Belongs to the PstS family.</text>
</comment>
<keyword evidence="10" id="KW-1185">Reference proteome</keyword>
<evidence type="ECO:0000256" key="6">
    <source>
        <dbReference type="SAM" id="SignalP"/>
    </source>
</evidence>
<dbReference type="PIRSF" id="PIRSF002756">
    <property type="entry name" value="PstS"/>
    <property type="match status" value="1"/>
</dbReference>
<dbReference type="GO" id="GO:0043190">
    <property type="term" value="C:ATP-binding cassette (ABC) transporter complex"/>
    <property type="evidence" value="ECO:0007669"/>
    <property type="project" value="InterPro"/>
</dbReference>
<feature type="binding site" evidence="5">
    <location>
        <begin position="192"/>
        <end position="194"/>
    </location>
    <ligand>
        <name>phosphate</name>
        <dbReference type="ChEBI" id="CHEBI:43474"/>
    </ligand>
</feature>
<dbReference type="SUPFAM" id="SSF53850">
    <property type="entry name" value="Periplasmic binding protein-like II"/>
    <property type="match status" value="1"/>
</dbReference>
<reference evidence="9 10" key="2">
    <citation type="journal article" date="2016" name="Genome Announc.">
        <title>Draft Genome Sequence of Erythromycin- and Oxytetracycline-Sensitive Nocardia seriolae Strain U-1 (NBRC 110359).</title>
        <authorList>
            <person name="Imajoh M."/>
            <person name="Sukeda M."/>
            <person name="Shimizu M."/>
            <person name="Yamane J."/>
            <person name="Ohnishi K."/>
            <person name="Oshima S."/>
        </authorList>
    </citation>
    <scope>NUCLEOTIDE SEQUENCE [LARGE SCALE GENOMIC DNA]</scope>
    <source>
        <strain evidence="9 10">U-1</strain>
    </source>
</reference>
<dbReference type="NCBIfam" id="TIGR00975">
    <property type="entry name" value="3a0107s03"/>
    <property type="match status" value="1"/>
</dbReference>
<evidence type="ECO:0000256" key="5">
    <source>
        <dbReference type="PIRSR" id="PIRSR002756-1"/>
    </source>
</evidence>
<evidence type="ECO:0000313" key="9">
    <source>
        <dbReference type="EMBL" id="GAP29412.1"/>
    </source>
</evidence>
<sequence>MNLKRSSALLGVLAAAGALTLSACGSDNNAGGGSASKIDVACGGKSSLKASGSTAQKNAMDRFVAAYQANCSGAKLDYTGSGSGAGVNEFVGNQTDFAGSDSPLNAEKGEVDKAAARCASPAWNLPAVFGPISVAYNLPGIEDLVLDPPTLAKIFSGDITTWNDTAIKALNTNKADKLPSDKIGVIFRSDESGTTDNFQKYLTAAGGYTKGAGKSFNGGTGEGAKGSDGTSAAVANTKFTITYTEWSFAKAQKLSSVRVLTTATSNDPKPVELTAETAAKAVDAAKVKGEGNDLVLDNSSIYKPTTGGAYPIMLATYEIVCSKYSDADTAKAVKAFLTSAVGNGQTGLADAGYVPLPDAFKTKLTTAINAIS</sequence>
<dbReference type="GO" id="GO:0035435">
    <property type="term" value="P:phosphate ion transmembrane transport"/>
    <property type="evidence" value="ECO:0007669"/>
    <property type="project" value="InterPro"/>
</dbReference>
<feature type="binding site" evidence="5">
    <location>
        <begin position="53"/>
        <end position="55"/>
    </location>
    <ligand>
        <name>phosphate</name>
        <dbReference type="ChEBI" id="CHEBI:43474"/>
    </ligand>
</feature>
<evidence type="ECO:0000256" key="1">
    <source>
        <dbReference type="ARBA" id="ARBA00008725"/>
    </source>
</evidence>
<reference evidence="8 11" key="3">
    <citation type="submission" date="2016-10" db="EMBL/GenBank/DDBJ databases">
        <title>Genome sequence of Nocardia seriolae strain EM150506, isolated from Anguila japonica.</title>
        <authorList>
            <person name="Han H.-J."/>
        </authorList>
    </citation>
    <scope>NUCLEOTIDE SEQUENCE [LARGE SCALE GENOMIC DNA]</scope>
    <source>
        <strain evidence="8 11">EM150506</strain>
    </source>
</reference>
<dbReference type="EMBL" id="CP017839">
    <property type="protein sequence ID" value="APA95471.1"/>
    <property type="molecule type" value="Genomic_DNA"/>
</dbReference>
<dbReference type="InterPro" id="IPR024370">
    <property type="entry name" value="PBP_domain"/>
</dbReference>
<dbReference type="RefSeq" id="WP_033087918.1">
    <property type="nucleotide sequence ID" value="NZ_AP017900.1"/>
</dbReference>
<dbReference type="Proteomes" id="UP000180166">
    <property type="component" value="Chromosome"/>
</dbReference>
<feature type="domain" description="PBP" evidence="7">
    <location>
        <begin position="46"/>
        <end position="339"/>
    </location>
</feature>
<dbReference type="PANTHER" id="PTHR42996">
    <property type="entry name" value="PHOSPHATE-BINDING PROTEIN PSTS"/>
    <property type="match status" value="1"/>
</dbReference>
<evidence type="ECO:0000259" key="7">
    <source>
        <dbReference type="Pfam" id="PF12849"/>
    </source>
</evidence>
<dbReference type="CDD" id="cd13565">
    <property type="entry name" value="PBP2_PstS"/>
    <property type="match status" value="1"/>
</dbReference>
<dbReference type="PROSITE" id="PS51257">
    <property type="entry name" value="PROKAR_LIPOPROTEIN"/>
    <property type="match status" value="1"/>
</dbReference>
<feature type="signal peptide" evidence="6">
    <location>
        <begin position="1"/>
        <end position="23"/>
    </location>
</feature>
<keyword evidence="3 4" id="KW-0592">Phosphate transport</keyword>
<dbReference type="GO" id="GO:0042301">
    <property type="term" value="F:phosphate ion binding"/>
    <property type="evidence" value="ECO:0007669"/>
    <property type="project" value="InterPro"/>
</dbReference>
<evidence type="ECO:0000256" key="2">
    <source>
        <dbReference type="ARBA" id="ARBA00022448"/>
    </source>
</evidence>
<gene>
    <name evidence="8" type="ORF">NS506_01399</name>
    <name evidence="9" type="ORF">NSK11_contig00055-0036</name>
</gene>
<feature type="binding site" evidence="5">
    <location>
        <position position="83"/>
    </location>
    <ligand>
        <name>phosphate</name>
        <dbReference type="ChEBI" id="CHEBI:43474"/>
    </ligand>
</feature>
<evidence type="ECO:0000313" key="11">
    <source>
        <dbReference type="Proteomes" id="UP000180166"/>
    </source>
</evidence>
<dbReference type="Pfam" id="PF12849">
    <property type="entry name" value="PBP_like_2"/>
    <property type="match status" value="1"/>
</dbReference>
<dbReference type="GeneID" id="93370713"/>
<dbReference type="Proteomes" id="UP000037179">
    <property type="component" value="Unassembled WGS sequence"/>
</dbReference>
<feature type="binding site" evidence="5">
    <location>
        <position position="101"/>
    </location>
    <ligand>
        <name>phosphate</name>
        <dbReference type="ChEBI" id="CHEBI:43474"/>
    </ligand>
</feature>
<feature type="chain" id="PRO_5044541256" description="Phosphate-binding protein" evidence="6">
    <location>
        <begin position="24"/>
        <end position="372"/>
    </location>
</feature>
<proteinExistence type="inferred from homology"/>
<protein>
    <recommendedName>
        <fullName evidence="4">Phosphate-binding protein</fullName>
    </recommendedName>
</protein>
<dbReference type="KEGG" id="nsr:NS506_01399"/>
<dbReference type="Gene3D" id="3.40.190.10">
    <property type="entry name" value="Periplasmic binding protein-like II"/>
    <property type="match status" value="2"/>
</dbReference>
<dbReference type="EMBL" id="BBYQ01000055">
    <property type="protein sequence ID" value="GAP29412.1"/>
    <property type="molecule type" value="Genomic_DNA"/>
</dbReference>
<dbReference type="InterPro" id="IPR005673">
    <property type="entry name" value="ABC_phos-bd_PstS"/>
</dbReference>
<accession>A0A0B8NHC7</accession>
<evidence type="ECO:0000313" key="8">
    <source>
        <dbReference type="EMBL" id="APA95471.1"/>
    </source>
</evidence>
<dbReference type="SMR" id="A0A0B8NHC7"/>
<dbReference type="PANTHER" id="PTHR42996:SF1">
    <property type="entry name" value="PHOSPHATE-BINDING PROTEIN PSTS"/>
    <property type="match status" value="1"/>
</dbReference>
<name>A0A0B8NHC7_9NOCA</name>
<organism evidence="9 10">
    <name type="scientific">Nocardia seriolae</name>
    <dbReference type="NCBI Taxonomy" id="37332"/>
    <lineage>
        <taxon>Bacteria</taxon>
        <taxon>Bacillati</taxon>
        <taxon>Actinomycetota</taxon>
        <taxon>Actinomycetes</taxon>
        <taxon>Mycobacteriales</taxon>
        <taxon>Nocardiaceae</taxon>
        <taxon>Nocardia</taxon>
    </lineage>
</organism>
<dbReference type="OrthoDB" id="9801510at2"/>
<evidence type="ECO:0000256" key="4">
    <source>
        <dbReference type="PIRNR" id="PIRNR002756"/>
    </source>
</evidence>
<keyword evidence="6" id="KW-0732">Signal</keyword>